<name>X6N2K3_RETFI</name>
<sequence>ISLHTDDSDWFLLWKNRWKLMCLCLRIDESFYLQDATSGRAAAYGLSDAARGLGMRLSLQTGMTGIGTTILENGTLQSSEVSAQKEQSQEEPEIPLLNHKPTFTFPFASAGAASITEEEDEQQQQQPPQPHQPQRPQKRTRFHPQEDLIASVDFQNSAIPTQAFALRSTVTLANGYFQPHQITMFLSPMRDIKIQKKNCFLFLTKLIHCK</sequence>
<dbReference type="EMBL" id="ASPP01012898">
    <property type="protein sequence ID" value="ETO20133.1"/>
    <property type="molecule type" value="Genomic_DNA"/>
</dbReference>
<accession>X6N2K3</accession>
<reference evidence="2 3" key="1">
    <citation type="journal article" date="2013" name="Curr. Biol.">
        <title>The Genome of the Foraminiferan Reticulomyxa filosa.</title>
        <authorList>
            <person name="Glockner G."/>
            <person name="Hulsmann N."/>
            <person name="Schleicher M."/>
            <person name="Noegel A.A."/>
            <person name="Eichinger L."/>
            <person name="Gallinger C."/>
            <person name="Pawlowski J."/>
            <person name="Sierra R."/>
            <person name="Euteneuer U."/>
            <person name="Pillet L."/>
            <person name="Moustafa A."/>
            <person name="Platzer M."/>
            <person name="Groth M."/>
            <person name="Szafranski K."/>
            <person name="Schliwa M."/>
        </authorList>
    </citation>
    <scope>NUCLEOTIDE SEQUENCE [LARGE SCALE GENOMIC DNA]</scope>
</reference>
<dbReference type="Proteomes" id="UP000023152">
    <property type="component" value="Unassembled WGS sequence"/>
</dbReference>
<proteinExistence type="predicted"/>
<organism evidence="2 3">
    <name type="scientific">Reticulomyxa filosa</name>
    <dbReference type="NCBI Taxonomy" id="46433"/>
    <lineage>
        <taxon>Eukaryota</taxon>
        <taxon>Sar</taxon>
        <taxon>Rhizaria</taxon>
        <taxon>Retaria</taxon>
        <taxon>Foraminifera</taxon>
        <taxon>Monothalamids</taxon>
        <taxon>Reticulomyxidae</taxon>
        <taxon>Reticulomyxa</taxon>
    </lineage>
</organism>
<evidence type="ECO:0000313" key="2">
    <source>
        <dbReference type="EMBL" id="ETO20133.1"/>
    </source>
</evidence>
<dbReference type="AlphaFoldDB" id="X6N2K3"/>
<feature type="region of interest" description="Disordered" evidence="1">
    <location>
        <begin position="114"/>
        <end position="140"/>
    </location>
</feature>
<evidence type="ECO:0000313" key="3">
    <source>
        <dbReference type="Proteomes" id="UP000023152"/>
    </source>
</evidence>
<keyword evidence="3" id="KW-1185">Reference proteome</keyword>
<gene>
    <name evidence="2" type="ORF">RFI_17086</name>
</gene>
<protein>
    <submittedName>
        <fullName evidence="2">Uncharacterized protein</fullName>
    </submittedName>
</protein>
<feature type="non-terminal residue" evidence="2">
    <location>
        <position position="1"/>
    </location>
</feature>
<evidence type="ECO:0000256" key="1">
    <source>
        <dbReference type="SAM" id="MobiDB-lite"/>
    </source>
</evidence>
<comment type="caution">
    <text evidence="2">The sequence shown here is derived from an EMBL/GenBank/DDBJ whole genome shotgun (WGS) entry which is preliminary data.</text>
</comment>